<dbReference type="EMBL" id="CM041004">
    <property type="protein sequence ID" value="MCJ8749949.1"/>
    <property type="molecule type" value="Genomic_DNA"/>
</dbReference>
<reference evidence="1" key="1">
    <citation type="submission" date="2020-02" db="EMBL/GenBank/DDBJ databases">
        <title>Genome sequencing of the panga catfish, Pangasius djambal.</title>
        <authorList>
            <person name="Wen M."/>
            <person name="Zahm M."/>
            <person name="Roques C."/>
            <person name="Cabau C."/>
            <person name="Klopp C."/>
            <person name="Donnadieu C."/>
            <person name="Jouanno E."/>
            <person name="Avarre J.-C."/>
            <person name="Campet M."/>
            <person name="Ha T."/>
            <person name="Dugue R."/>
            <person name="Lampietro C."/>
            <person name="Louis A."/>
            <person name="Herpin A."/>
            <person name="Echchiki A."/>
            <person name="Berthelot C."/>
            <person name="Parey E."/>
            <person name="Roest-Crollius H."/>
            <person name="Braasch I."/>
            <person name="Postlethwait J.H."/>
            <person name="Bobe J."/>
            <person name="Montfort J."/>
            <person name="Bouchez O."/>
            <person name="Begum T."/>
            <person name="Schartl M."/>
            <person name="Gustiano R."/>
            <person name="Guiguen Y."/>
        </authorList>
    </citation>
    <scope>NUCLEOTIDE SEQUENCE</scope>
    <source>
        <strain evidence="1">Pdj_M5554</strain>
    </source>
</reference>
<evidence type="ECO:0000313" key="1">
    <source>
        <dbReference type="EMBL" id="MCJ8749949.1"/>
    </source>
</evidence>
<organism evidence="1 2">
    <name type="scientific">Pangasius djambal</name>
    <dbReference type="NCBI Taxonomy" id="1691987"/>
    <lineage>
        <taxon>Eukaryota</taxon>
        <taxon>Metazoa</taxon>
        <taxon>Chordata</taxon>
        <taxon>Craniata</taxon>
        <taxon>Vertebrata</taxon>
        <taxon>Euteleostomi</taxon>
        <taxon>Actinopterygii</taxon>
        <taxon>Neopterygii</taxon>
        <taxon>Teleostei</taxon>
        <taxon>Ostariophysi</taxon>
        <taxon>Siluriformes</taxon>
        <taxon>Pangasiidae</taxon>
        <taxon>Pangasius</taxon>
    </lineage>
</organism>
<sequence>MLKQCGDVMVLGNPSDPTLILVHREVHNVLYQDCKSTELPLHVDDEKKRIFALQFLLLGKEEHMTTCFQSFENMWHLYDNDPKKPSFQPFDLESLKNYVICLAGYVNISQVKEYKLGIAETGEGAGAKPYYSHLEKEQEDPSKYFYQQQSVADVEMEDLDCTSSYSVAETGEGLGPQPFGQNWPEVSPKLKQSVEDTEMLSCSSSDSD</sequence>
<proteinExistence type="predicted"/>
<keyword evidence="2" id="KW-1185">Reference proteome</keyword>
<accession>A0ACC5ZPH0</accession>
<name>A0ACC5ZPH0_9TELE</name>
<gene>
    <name evidence="1" type="ORF">PDJAM_G00193420</name>
</gene>
<evidence type="ECO:0000313" key="2">
    <source>
        <dbReference type="Proteomes" id="UP000830395"/>
    </source>
</evidence>
<comment type="caution">
    <text evidence="1">The sequence shown here is derived from an EMBL/GenBank/DDBJ whole genome shotgun (WGS) entry which is preliminary data.</text>
</comment>
<dbReference type="Proteomes" id="UP000830395">
    <property type="component" value="Chromosome 30"/>
</dbReference>
<protein>
    <submittedName>
        <fullName evidence="1">Uncharacterized protein</fullName>
    </submittedName>
</protein>